<dbReference type="InterPro" id="IPR037523">
    <property type="entry name" value="VOC_core"/>
</dbReference>
<gene>
    <name evidence="2" type="ORF">PAECIP111802_06551</name>
</gene>
<dbReference type="InterPro" id="IPR004360">
    <property type="entry name" value="Glyas_Fos-R_dOase_dom"/>
</dbReference>
<comment type="caution">
    <text evidence="2">The sequence shown here is derived from an EMBL/GenBank/DDBJ whole genome shotgun (WGS) entry which is preliminary data.</text>
</comment>
<protein>
    <recommendedName>
        <fullName evidence="1">VOC domain-containing protein</fullName>
    </recommendedName>
</protein>
<dbReference type="EMBL" id="CAJVCE010000032">
    <property type="protein sequence ID" value="CAG7656884.1"/>
    <property type="molecule type" value="Genomic_DNA"/>
</dbReference>
<dbReference type="Pfam" id="PF00903">
    <property type="entry name" value="Glyoxalase"/>
    <property type="match status" value="1"/>
</dbReference>
<evidence type="ECO:0000313" key="2">
    <source>
        <dbReference type="EMBL" id="CAG7656884.1"/>
    </source>
</evidence>
<dbReference type="PROSITE" id="PS51819">
    <property type="entry name" value="VOC"/>
    <property type="match status" value="1"/>
</dbReference>
<keyword evidence="3" id="KW-1185">Reference proteome</keyword>
<organism evidence="2 3">
    <name type="scientific">Paenibacillus allorhizosphaerae</name>
    <dbReference type="NCBI Taxonomy" id="2849866"/>
    <lineage>
        <taxon>Bacteria</taxon>
        <taxon>Bacillati</taxon>
        <taxon>Bacillota</taxon>
        <taxon>Bacilli</taxon>
        <taxon>Bacillales</taxon>
        <taxon>Paenibacillaceae</taxon>
        <taxon>Paenibacillus</taxon>
    </lineage>
</organism>
<proteinExistence type="predicted"/>
<sequence length="131" mass="15427">MVEQITKKAALTGIDGVYIPVSNRKQSEQWYIEHLGLENGGDYLLVGRQEVFLRERLDEQVLTFRTNQWLKNGECYEMPVVCFRTSDIDGLYEHARSNGIRIGELIIHSWFREFDFYDPDGNKLKVWQPKE</sequence>
<accession>A0ABN7TZN1</accession>
<evidence type="ECO:0000259" key="1">
    <source>
        <dbReference type="PROSITE" id="PS51819"/>
    </source>
</evidence>
<reference evidence="2 3" key="1">
    <citation type="submission" date="2021-06" db="EMBL/GenBank/DDBJ databases">
        <authorList>
            <person name="Criscuolo A."/>
        </authorList>
    </citation>
    <scope>NUCLEOTIDE SEQUENCE [LARGE SCALE GENOMIC DNA]</scope>
    <source>
        <strain evidence="3">CIP 111802</strain>
    </source>
</reference>
<name>A0ABN7TZN1_9BACL</name>
<dbReference type="RefSeq" id="WP_218102743.1">
    <property type="nucleotide sequence ID" value="NZ_CAJVCE010000032.1"/>
</dbReference>
<dbReference type="Proteomes" id="UP000730618">
    <property type="component" value="Unassembled WGS sequence"/>
</dbReference>
<evidence type="ECO:0000313" key="3">
    <source>
        <dbReference type="Proteomes" id="UP000730618"/>
    </source>
</evidence>
<feature type="domain" description="VOC" evidence="1">
    <location>
        <begin position="13"/>
        <end position="129"/>
    </location>
</feature>